<dbReference type="InterPro" id="IPR043519">
    <property type="entry name" value="NT_sf"/>
</dbReference>
<dbReference type="SUPFAM" id="SSF81301">
    <property type="entry name" value="Nucleotidyltransferase"/>
    <property type="match status" value="1"/>
</dbReference>
<dbReference type="GO" id="GO:0005524">
    <property type="term" value="F:ATP binding"/>
    <property type="evidence" value="ECO:0007669"/>
    <property type="project" value="UniProtKB-UniRule"/>
</dbReference>
<keyword evidence="6 10" id="KW-0692">RNA repair</keyword>
<dbReference type="InterPro" id="IPR048833">
    <property type="entry name" value="CAA_C"/>
</dbReference>
<dbReference type="SUPFAM" id="SSF81631">
    <property type="entry name" value="PAP/OAS1 substrate-binding domain"/>
    <property type="match status" value="1"/>
</dbReference>
<reference evidence="14 15" key="1">
    <citation type="submission" date="2018-04" db="EMBL/GenBank/DDBJ databases">
        <title>Halococcoides cellulosivorans gen. nov., sp. nov., an extremely halophilic cellulose-utilizing haloarchaeon from hypersaline lakes.</title>
        <authorList>
            <person name="Sorokin D.Y."/>
            <person name="Toshchakov S.V."/>
            <person name="Samarov N.I."/>
            <person name="Korzhenkov A."/>
            <person name="Kublanov I.V."/>
        </authorList>
    </citation>
    <scope>NUCLEOTIDE SEQUENCE [LARGE SCALE GENOMIC DNA]</scope>
    <source>
        <strain evidence="14 15">HArcel1</strain>
    </source>
</reference>
<feature type="domain" description="Polymerase nucleotidyl transferase" evidence="11">
    <location>
        <begin position="35"/>
        <end position="141"/>
    </location>
</feature>
<feature type="domain" description="tRNA nucleotidyltransferase substrate binding" evidence="12">
    <location>
        <begin position="156"/>
        <end position="264"/>
    </location>
</feature>
<evidence type="ECO:0000256" key="10">
    <source>
        <dbReference type="HAMAP-Rule" id="MF_01264"/>
    </source>
</evidence>
<dbReference type="EMBL" id="CP028858">
    <property type="protein sequence ID" value="AWB27964.1"/>
    <property type="molecule type" value="Genomic_DNA"/>
</dbReference>
<dbReference type="GO" id="GO:0000287">
    <property type="term" value="F:magnesium ion binding"/>
    <property type="evidence" value="ECO:0007669"/>
    <property type="project" value="UniProtKB-UniRule"/>
</dbReference>
<evidence type="ECO:0000259" key="11">
    <source>
        <dbReference type="Pfam" id="PF01909"/>
    </source>
</evidence>
<evidence type="ECO:0000256" key="9">
    <source>
        <dbReference type="ARBA" id="ARBA00022884"/>
    </source>
</evidence>
<feature type="binding site" evidence="10">
    <location>
        <position position="67"/>
    </location>
    <ligand>
        <name>Mg(2+)</name>
        <dbReference type="ChEBI" id="CHEBI:18420"/>
    </ligand>
</feature>
<dbReference type="GeneID" id="36512784"/>
<keyword evidence="1 10" id="KW-0808">Transferase</keyword>
<dbReference type="EC" id="2.7.7.72" evidence="10"/>
<feature type="binding site" evidence="10">
    <location>
        <position position="170"/>
    </location>
    <ligand>
        <name>CTP</name>
        <dbReference type="ChEBI" id="CHEBI:37563"/>
    </ligand>
</feature>
<comment type="miscellaneous">
    <text evidence="10">A single active site specifically recognizes both ATP and CTP and is responsible for their addition.</text>
</comment>
<evidence type="ECO:0000256" key="6">
    <source>
        <dbReference type="ARBA" id="ARBA00022800"/>
    </source>
</evidence>
<feature type="binding site" evidence="10">
    <location>
        <position position="55"/>
    </location>
    <ligand>
        <name>CTP</name>
        <dbReference type="ChEBI" id="CHEBI:37563"/>
    </ligand>
</feature>
<feature type="binding site" evidence="10">
    <location>
        <position position="161"/>
    </location>
    <ligand>
        <name>CTP</name>
        <dbReference type="ChEBI" id="CHEBI:37563"/>
    </ligand>
</feature>
<feature type="binding site" evidence="10">
    <location>
        <position position="141"/>
    </location>
    <ligand>
        <name>ATP</name>
        <dbReference type="ChEBI" id="CHEBI:30616"/>
    </ligand>
</feature>
<feature type="binding site" evidence="10">
    <location>
        <position position="58"/>
    </location>
    <ligand>
        <name>CTP</name>
        <dbReference type="ChEBI" id="CHEBI:37563"/>
    </ligand>
</feature>
<dbReference type="Gene3D" id="3.30.70.1550">
    <property type="entry name" value="Archaeal tRNA CCA-adding enzyme catalytic domain"/>
    <property type="match status" value="1"/>
</dbReference>
<dbReference type="GO" id="GO:0042245">
    <property type="term" value="P:RNA repair"/>
    <property type="evidence" value="ECO:0007669"/>
    <property type="project" value="UniProtKB-KW"/>
</dbReference>
<feature type="binding site" evidence="10">
    <location>
        <position position="141"/>
    </location>
    <ligand>
        <name>CTP</name>
        <dbReference type="ChEBI" id="CHEBI:37563"/>
    </ligand>
</feature>
<feature type="binding site" evidence="10">
    <location>
        <position position="161"/>
    </location>
    <ligand>
        <name>ATP</name>
        <dbReference type="ChEBI" id="CHEBI:30616"/>
    </ligand>
</feature>
<evidence type="ECO:0000256" key="3">
    <source>
        <dbReference type="ARBA" id="ARBA00022695"/>
    </source>
</evidence>
<dbReference type="PIRSF" id="PIRSF005335">
    <property type="entry name" value="CCA_arch"/>
    <property type="match status" value="1"/>
</dbReference>
<evidence type="ECO:0000256" key="8">
    <source>
        <dbReference type="ARBA" id="ARBA00022842"/>
    </source>
</evidence>
<comment type="catalytic activity">
    <reaction evidence="10">
        <text>a tRNA with a 3' CCA end + 2 CTP + ATP = a tRNA with a 3' CCACCA end + 3 diphosphate</text>
        <dbReference type="Rhea" id="RHEA:76235"/>
        <dbReference type="Rhea" id="RHEA-COMP:10468"/>
        <dbReference type="Rhea" id="RHEA-COMP:18655"/>
        <dbReference type="ChEBI" id="CHEBI:30616"/>
        <dbReference type="ChEBI" id="CHEBI:33019"/>
        <dbReference type="ChEBI" id="CHEBI:37563"/>
        <dbReference type="ChEBI" id="CHEBI:83071"/>
        <dbReference type="ChEBI" id="CHEBI:195187"/>
    </reaction>
</comment>
<dbReference type="Proteomes" id="UP000244727">
    <property type="component" value="Chromosome"/>
</dbReference>
<evidence type="ECO:0000256" key="7">
    <source>
        <dbReference type="ARBA" id="ARBA00022840"/>
    </source>
</evidence>
<dbReference type="Pfam" id="PF09249">
    <property type="entry name" value="tRNA_NucTransf2"/>
    <property type="match status" value="1"/>
</dbReference>
<dbReference type="InterPro" id="IPR011068">
    <property type="entry name" value="NuclTrfase_I-like_C"/>
</dbReference>
<dbReference type="InterPro" id="IPR006116">
    <property type="entry name" value="NT_2-5OAS_ClassI-CCAase"/>
</dbReference>
<accession>A0A2R4X2G4</accession>
<gene>
    <name evidence="10" type="primary">cca</name>
    <name evidence="14" type="ORF">HARCEL1_09715</name>
</gene>
<proteinExistence type="inferred from homology"/>
<evidence type="ECO:0000256" key="5">
    <source>
        <dbReference type="ARBA" id="ARBA00022741"/>
    </source>
</evidence>
<keyword evidence="8 10" id="KW-0460">Magnesium</keyword>
<comment type="subunit">
    <text evidence="10">Homodimer.</text>
</comment>
<protein>
    <recommendedName>
        <fullName evidence="10">CCA-adding enzyme</fullName>
        <ecNumber evidence="10">2.7.7.72</ecNumber>
    </recommendedName>
    <alternativeName>
        <fullName evidence="10">CCA tRNA nucleotidyltransferase</fullName>
    </alternativeName>
    <alternativeName>
        <fullName evidence="10">tRNA CCA-pyrophosphorylase</fullName>
    </alternativeName>
    <alternativeName>
        <fullName evidence="10">tRNA adenylyl-/cytidylyl- transferase</fullName>
    </alternativeName>
    <alternativeName>
        <fullName evidence="10">tRNA nucleotidyltransferase</fullName>
    </alternativeName>
    <alternativeName>
        <fullName evidence="10">tRNA-NT</fullName>
    </alternativeName>
</protein>
<dbReference type="Gene3D" id="3.30.70.590">
    <property type="entry name" value="Poly(A) polymerase predicted RNA binding domain"/>
    <property type="match status" value="1"/>
</dbReference>
<dbReference type="Gene3D" id="3.30.460.10">
    <property type="entry name" value="Beta Polymerase, domain 2"/>
    <property type="match status" value="1"/>
</dbReference>
<dbReference type="GO" id="GO:0004810">
    <property type="term" value="F:CCA tRNA nucleotidyltransferase activity"/>
    <property type="evidence" value="ECO:0007669"/>
    <property type="project" value="UniProtKB-UniRule"/>
</dbReference>
<dbReference type="CDD" id="cd05400">
    <property type="entry name" value="NT_2-5OAS_ClassI-CCAase"/>
    <property type="match status" value="1"/>
</dbReference>
<dbReference type="InterPro" id="IPR008229">
    <property type="entry name" value="CCA-adding_arc"/>
</dbReference>
<sequence length="451" mass="49863">MDDDVRDVLDTVRERVTPDPDQRERLEAVRDDIVERTRRALAEQAVDGDVVLVGSTARGTWLPGDRDIDVFVRVPADIDRAELERQGLAIGRTVLPDGREEYAEHPYVTGTIDGFDVDIVPCYDVPSASAIRSAVDRTPFHTTYLRDRLDDRLATDVRVCKQFLRAIGAYGSDLRTQGFSGYLTELLVLEYDGVDGLFAAAADWHPPERFDPVGHGRFEGTDPLVVIDPTDPERNVAAATTAENVARFQHYVRRLLADPDPAHFEVAVRDPMDRSAVAEAFERRGTTPVALQAPRPDVVEDTLYPQLEKSRTNLADELDRRGFELVRSMAVADADVIALIFEVAVEKRPAVERHVGPPVAVREHAERFVAAYRDRDVTGPFLDGDRYVVEREREYRTAAALLDSDAIADVGLGSDVAAALSDRSVLVGPDPVAGLADRFGAELAAYLDPRP</sequence>
<dbReference type="NCBIfam" id="TIGR03671">
    <property type="entry name" value="cca_archaeal"/>
    <property type="match status" value="1"/>
</dbReference>
<dbReference type="Pfam" id="PF21133">
    <property type="entry name" value="CAA_C"/>
    <property type="match status" value="1"/>
</dbReference>
<comment type="catalytic activity">
    <reaction evidence="10">
        <text>a tRNA precursor + 2 CTP + ATP = a tRNA with a 3' CCA end + 3 diphosphate</text>
        <dbReference type="Rhea" id="RHEA:14433"/>
        <dbReference type="Rhea" id="RHEA-COMP:10465"/>
        <dbReference type="Rhea" id="RHEA-COMP:10468"/>
        <dbReference type="ChEBI" id="CHEBI:30616"/>
        <dbReference type="ChEBI" id="CHEBI:33019"/>
        <dbReference type="ChEBI" id="CHEBI:37563"/>
        <dbReference type="ChEBI" id="CHEBI:74896"/>
        <dbReference type="ChEBI" id="CHEBI:83071"/>
        <dbReference type="EC" id="2.7.7.72"/>
    </reaction>
</comment>
<keyword evidence="4 10" id="KW-0479">Metal-binding</keyword>
<dbReference type="GO" id="GO:0160016">
    <property type="term" value="F:CCACCA tRNA nucleotidyltransferase activity"/>
    <property type="evidence" value="ECO:0007669"/>
    <property type="project" value="RHEA"/>
</dbReference>
<organism evidence="14 15">
    <name type="scientific">Halococcoides cellulosivorans</name>
    <dbReference type="NCBI Taxonomy" id="1679096"/>
    <lineage>
        <taxon>Archaea</taxon>
        <taxon>Methanobacteriati</taxon>
        <taxon>Methanobacteriota</taxon>
        <taxon>Stenosarchaea group</taxon>
        <taxon>Halobacteria</taxon>
        <taxon>Halobacteriales</taxon>
        <taxon>Haloarculaceae</taxon>
        <taxon>Halococcoides</taxon>
    </lineage>
</organism>
<feature type="binding site" evidence="10">
    <location>
        <position position="170"/>
    </location>
    <ligand>
        <name>ATP</name>
        <dbReference type="ChEBI" id="CHEBI:30616"/>
    </ligand>
</feature>
<evidence type="ECO:0000256" key="1">
    <source>
        <dbReference type="ARBA" id="ARBA00022679"/>
    </source>
</evidence>
<dbReference type="InterPro" id="IPR002934">
    <property type="entry name" value="Polymerase_NTP_transf_dom"/>
</dbReference>
<feature type="domain" description="CCA-adding enzyme C-terminal" evidence="13">
    <location>
        <begin position="284"/>
        <end position="426"/>
    </location>
</feature>
<dbReference type="HAMAP" id="MF_01264">
    <property type="entry name" value="CCA_arch"/>
    <property type="match status" value="1"/>
</dbReference>
<name>A0A2R4X2G4_9EURY</name>
<feature type="binding site" evidence="10">
    <location>
        <position position="118"/>
    </location>
    <ligand>
        <name>Mg(2+)</name>
        <dbReference type="ChEBI" id="CHEBI:18420"/>
    </ligand>
</feature>
<feature type="binding site" evidence="10">
    <location>
        <position position="58"/>
    </location>
    <ligand>
        <name>ATP</name>
        <dbReference type="ChEBI" id="CHEBI:30616"/>
    </ligand>
</feature>
<evidence type="ECO:0000259" key="13">
    <source>
        <dbReference type="Pfam" id="PF21133"/>
    </source>
</evidence>
<dbReference type="KEGG" id="harc:HARCEL1_09715"/>
<dbReference type="Pfam" id="PF01909">
    <property type="entry name" value="NTP_transf_2"/>
    <property type="match status" value="1"/>
</dbReference>
<dbReference type="InterPro" id="IPR042090">
    <property type="entry name" value="CCA_tRNA_nucleotrans_2"/>
</dbReference>
<comment type="similarity">
    <text evidence="10">Belongs to the tRNA nucleotidyltransferase/poly(A) polymerase family. Archaeal CCA-adding enzyme subfamily.</text>
</comment>
<keyword evidence="15" id="KW-1185">Reference proteome</keyword>
<dbReference type="InterPro" id="IPR015329">
    <property type="entry name" value="tRNA_NucTransf2"/>
</dbReference>
<keyword evidence="9 10" id="KW-0694">RNA-binding</keyword>
<dbReference type="GO" id="GO:0001680">
    <property type="term" value="P:tRNA 3'-terminal CCA addition"/>
    <property type="evidence" value="ECO:0007669"/>
    <property type="project" value="UniProtKB-UniRule"/>
</dbReference>
<dbReference type="GO" id="GO:0000049">
    <property type="term" value="F:tRNA binding"/>
    <property type="evidence" value="ECO:0007669"/>
    <property type="project" value="UniProtKB-UniRule"/>
</dbReference>
<dbReference type="PANTHER" id="PTHR39643">
    <property type="entry name" value="CCA-ADDING ENZYME"/>
    <property type="match status" value="1"/>
</dbReference>
<evidence type="ECO:0000313" key="15">
    <source>
        <dbReference type="Proteomes" id="UP000244727"/>
    </source>
</evidence>
<dbReference type="SUPFAM" id="SSF55003">
    <property type="entry name" value="PAP/Archaeal CCA-adding enzyme, C-terminal domain"/>
    <property type="match status" value="1"/>
</dbReference>
<dbReference type="AlphaFoldDB" id="A0A2R4X2G4"/>
<comment type="cofactor">
    <cofactor evidence="10">
        <name>Mg(2+)</name>
        <dbReference type="ChEBI" id="CHEBI:18420"/>
    </cofactor>
</comment>
<keyword evidence="2 10" id="KW-0819">tRNA processing</keyword>
<evidence type="ECO:0000256" key="2">
    <source>
        <dbReference type="ARBA" id="ARBA00022694"/>
    </source>
</evidence>
<evidence type="ECO:0000256" key="4">
    <source>
        <dbReference type="ARBA" id="ARBA00022723"/>
    </source>
</evidence>
<dbReference type="PANTHER" id="PTHR39643:SF1">
    <property type="entry name" value="CCA-ADDING ENZYME"/>
    <property type="match status" value="1"/>
</dbReference>
<dbReference type="Gene3D" id="1.10.1410.30">
    <property type="entry name" value="CCA tRNA nucleotidyltransferase, domain 2"/>
    <property type="match status" value="1"/>
</dbReference>
<keyword evidence="7 10" id="KW-0067">ATP-binding</keyword>
<keyword evidence="3 10" id="KW-0548">Nucleotidyltransferase</keyword>
<evidence type="ECO:0000259" key="12">
    <source>
        <dbReference type="Pfam" id="PF09249"/>
    </source>
</evidence>
<keyword evidence="5 10" id="KW-0547">Nucleotide-binding</keyword>
<evidence type="ECO:0000313" key="14">
    <source>
        <dbReference type="EMBL" id="AWB27964.1"/>
    </source>
</evidence>
<feature type="binding site" evidence="10">
    <location>
        <position position="55"/>
    </location>
    <ligand>
        <name>ATP</name>
        <dbReference type="ChEBI" id="CHEBI:30616"/>
    </ligand>
</feature>
<comment type="function">
    <text evidence="10">Catalyzes the addition and repair of the essential 3'-terminal CCA sequence in tRNAs without using a nucleic acid template. Adds these three nucleotides in the order of C, C, and A to the tRNA nucleotide-73, using CTP and ATP as substrates and producing inorganic pyrophosphate. tRNA 3'-terminal CCA addition is required both for tRNA processing and repair. Also involved in tRNA surveillance by mediating tandem CCA addition to generate a CCACCA at the 3' terminus of unstable tRNAs. While stable tRNAs receive only 3'-terminal CCA, unstable tRNAs are marked with CCACCA and rapidly degraded.</text>
</comment>
<dbReference type="RefSeq" id="WP_108382924.1">
    <property type="nucleotide sequence ID" value="NZ_CP028858.1"/>
</dbReference>
<feature type="binding site" evidence="10">
    <location>
        <position position="69"/>
    </location>
    <ligand>
        <name>Mg(2+)</name>
        <dbReference type="ChEBI" id="CHEBI:18420"/>
    </ligand>
</feature>